<feature type="domain" description="AB hydrolase-1" evidence="2">
    <location>
        <begin position="68"/>
        <end position="157"/>
    </location>
</feature>
<evidence type="ECO:0000259" key="2">
    <source>
        <dbReference type="Pfam" id="PF00561"/>
    </source>
</evidence>
<dbReference type="Proteomes" id="UP000250163">
    <property type="component" value="Chromosome MORIYA"/>
</dbReference>
<reference evidence="4" key="1">
    <citation type="submission" date="2018-05" db="EMBL/GenBank/DDBJ databases">
        <authorList>
            <person name="Cea G.-C."/>
            <person name="William W."/>
        </authorList>
    </citation>
    <scope>NUCLEOTIDE SEQUENCE [LARGE SCALE GENOMIC DNA]</scope>
    <source>
        <strain evidence="4">DB21MT 5</strain>
    </source>
</reference>
<evidence type="ECO:0000313" key="4">
    <source>
        <dbReference type="Proteomes" id="UP000250163"/>
    </source>
</evidence>
<keyword evidence="1" id="KW-0812">Transmembrane</keyword>
<sequence length="251" mass="28254">MKSMLITMLVSYIGICVVLFVLQRKFLYFPQPATPVNGVAAISFDSDGEQLRGWVVNEGRAKALMYYGGNAENIENNIDFFKDVLPEYSVYLIPYRGYGNSTGSPTEEHLYHDALSVFDRVTVNHEQIILMGRSLGTGVATYVAANRQVTKLVLITPFDSIVNVAKSVYWMFPVNLLLKDKYLSINRVENITAPTYIFIAEHDQVIPRARAESLIAQFAEQLVVTILITGASHNDISQYPQYVTELKRTLD</sequence>
<dbReference type="InterPro" id="IPR029058">
    <property type="entry name" value="AB_hydrolase_fold"/>
</dbReference>
<dbReference type="OrthoDB" id="9798884at2"/>
<feature type="transmembrane region" description="Helical" evidence="1">
    <location>
        <begin position="6"/>
        <end position="22"/>
    </location>
</feature>
<dbReference type="AlphaFoldDB" id="A0A330LL15"/>
<protein>
    <recommendedName>
        <fullName evidence="2">AB hydrolase-1 domain-containing protein</fullName>
    </recommendedName>
</protein>
<name>A0A330LL15_9GAMM</name>
<proteinExistence type="predicted"/>
<dbReference type="KEGG" id="mya:MORIYA_0624"/>
<dbReference type="PANTHER" id="PTHR12277:SF81">
    <property type="entry name" value="PROTEIN ABHD13"/>
    <property type="match status" value="1"/>
</dbReference>
<organism evidence="3 4">
    <name type="scientific">Moritella yayanosii</name>
    <dbReference type="NCBI Taxonomy" id="69539"/>
    <lineage>
        <taxon>Bacteria</taxon>
        <taxon>Pseudomonadati</taxon>
        <taxon>Pseudomonadota</taxon>
        <taxon>Gammaproteobacteria</taxon>
        <taxon>Alteromonadales</taxon>
        <taxon>Moritellaceae</taxon>
        <taxon>Moritella</taxon>
    </lineage>
</organism>
<gene>
    <name evidence="3" type="ORF">MORIYA_0624</name>
</gene>
<dbReference type="InterPro" id="IPR000073">
    <property type="entry name" value="AB_hydrolase_1"/>
</dbReference>
<dbReference type="PANTHER" id="PTHR12277">
    <property type="entry name" value="ALPHA/BETA HYDROLASE DOMAIN-CONTAINING PROTEIN"/>
    <property type="match status" value="1"/>
</dbReference>
<keyword evidence="1" id="KW-1133">Transmembrane helix</keyword>
<dbReference type="SUPFAM" id="SSF53474">
    <property type="entry name" value="alpha/beta-Hydrolases"/>
    <property type="match status" value="1"/>
</dbReference>
<keyword evidence="4" id="KW-1185">Reference proteome</keyword>
<dbReference type="Gene3D" id="3.40.50.1820">
    <property type="entry name" value="alpha/beta hydrolase"/>
    <property type="match status" value="1"/>
</dbReference>
<evidence type="ECO:0000313" key="3">
    <source>
        <dbReference type="EMBL" id="SQD77102.1"/>
    </source>
</evidence>
<dbReference type="Pfam" id="PF00561">
    <property type="entry name" value="Abhydrolase_1"/>
    <property type="match status" value="1"/>
</dbReference>
<dbReference type="RefSeq" id="WP_112712577.1">
    <property type="nucleotide sequence ID" value="NZ_LS483250.1"/>
</dbReference>
<dbReference type="EMBL" id="LS483250">
    <property type="protein sequence ID" value="SQD77102.1"/>
    <property type="molecule type" value="Genomic_DNA"/>
</dbReference>
<evidence type="ECO:0000256" key="1">
    <source>
        <dbReference type="SAM" id="Phobius"/>
    </source>
</evidence>
<keyword evidence="1" id="KW-0472">Membrane</keyword>
<accession>A0A330LL15</accession>